<dbReference type="GO" id="GO:0042626">
    <property type="term" value="F:ATPase-coupled transmembrane transporter activity"/>
    <property type="evidence" value="ECO:0007669"/>
    <property type="project" value="TreeGrafter"/>
</dbReference>
<dbReference type="InterPro" id="IPR027417">
    <property type="entry name" value="P-loop_NTPase"/>
</dbReference>
<keyword evidence="8" id="KW-0472">Membrane</keyword>
<dbReference type="PROSITE" id="PS50893">
    <property type="entry name" value="ABC_TRANSPORTER_2"/>
    <property type="match status" value="1"/>
</dbReference>
<keyword evidence="5" id="KW-0547">Nucleotide-binding</keyword>
<dbReference type="GO" id="GO:0005524">
    <property type="term" value="F:ATP binding"/>
    <property type="evidence" value="ECO:0007669"/>
    <property type="project" value="UniProtKB-KW"/>
</dbReference>
<dbReference type="InterPro" id="IPR015856">
    <property type="entry name" value="ABC_transpr_CbiO/EcfA_su"/>
</dbReference>
<comment type="similarity">
    <text evidence="2">Belongs to the ABC transporter superfamily.</text>
</comment>
<feature type="non-terminal residue" evidence="10">
    <location>
        <position position="1"/>
    </location>
</feature>
<comment type="subcellular location">
    <subcellularLocation>
        <location evidence="1">Cell membrane</location>
    </subcellularLocation>
</comment>
<name>X0RXB2_9ZZZZ</name>
<evidence type="ECO:0000256" key="6">
    <source>
        <dbReference type="ARBA" id="ARBA00022840"/>
    </source>
</evidence>
<accession>X0RXB2</accession>
<evidence type="ECO:0000256" key="1">
    <source>
        <dbReference type="ARBA" id="ARBA00004236"/>
    </source>
</evidence>
<dbReference type="FunFam" id="3.40.50.300:FF:000224">
    <property type="entry name" value="Energy-coupling factor transporter ATP-binding protein EcfA"/>
    <property type="match status" value="1"/>
</dbReference>
<feature type="domain" description="ABC transporter" evidence="9">
    <location>
        <begin position="13"/>
        <end position="242"/>
    </location>
</feature>
<dbReference type="InterPro" id="IPR017871">
    <property type="entry name" value="ABC_transporter-like_CS"/>
</dbReference>
<sequence length="244" mass="26978">RTIEASTAVRTAVEIADLHFTYPDGVKALRGVNLTVGEGEKVALLGPNGAGKSTFLMHLNGILRGRGDIRIMGRPLGEDSIRHIRAQVGLVFEHPDDQLFSPTVLDDVAYGPLYMGLPRDEVLRRTRWALEQVGMIGFEERMPHRLSLGQKKRVAIATVLSMHPPILALDEPTSSLAPTARRELIHLLRELPQTMIVSTHDIPMVRDLFSRTIIMDEGRVVADGDTQIVLSDMALLEAHGLEVF</sequence>
<dbReference type="CDD" id="cd03225">
    <property type="entry name" value="ABC_cobalt_CbiO_domain1"/>
    <property type="match status" value="1"/>
</dbReference>
<evidence type="ECO:0000256" key="8">
    <source>
        <dbReference type="ARBA" id="ARBA00023136"/>
    </source>
</evidence>
<evidence type="ECO:0000256" key="7">
    <source>
        <dbReference type="ARBA" id="ARBA00022967"/>
    </source>
</evidence>
<evidence type="ECO:0000256" key="3">
    <source>
        <dbReference type="ARBA" id="ARBA00022448"/>
    </source>
</evidence>
<dbReference type="InterPro" id="IPR050095">
    <property type="entry name" value="ECF_ABC_transporter_ATP-bd"/>
</dbReference>
<keyword evidence="6" id="KW-0067">ATP-binding</keyword>
<keyword evidence="7" id="KW-1278">Translocase</keyword>
<protein>
    <recommendedName>
        <fullName evidence="9">ABC transporter domain-containing protein</fullName>
    </recommendedName>
</protein>
<comment type="caution">
    <text evidence="10">The sequence shown here is derived from an EMBL/GenBank/DDBJ whole genome shotgun (WGS) entry which is preliminary data.</text>
</comment>
<dbReference type="Pfam" id="PF00005">
    <property type="entry name" value="ABC_tran"/>
    <property type="match status" value="1"/>
</dbReference>
<evidence type="ECO:0000256" key="4">
    <source>
        <dbReference type="ARBA" id="ARBA00022475"/>
    </source>
</evidence>
<dbReference type="Gene3D" id="3.40.50.300">
    <property type="entry name" value="P-loop containing nucleotide triphosphate hydrolases"/>
    <property type="match status" value="1"/>
</dbReference>
<evidence type="ECO:0000256" key="5">
    <source>
        <dbReference type="ARBA" id="ARBA00022741"/>
    </source>
</evidence>
<keyword evidence="4" id="KW-1003">Cell membrane</keyword>
<dbReference type="GO" id="GO:0043190">
    <property type="term" value="C:ATP-binding cassette (ABC) transporter complex"/>
    <property type="evidence" value="ECO:0007669"/>
    <property type="project" value="TreeGrafter"/>
</dbReference>
<reference evidence="10" key="1">
    <citation type="journal article" date="2014" name="Front. Microbiol.">
        <title>High frequency of phylogenetically diverse reductive dehalogenase-homologous genes in deep subseafloor sedimentary metagenomes.</title>
        <authorList>
            <person name="Kawai M."/>
            <person name="Futagami T."/>
            <person name="Toyoda A."/>
            <person name="Takaki Y."/>
            <person name="Nishi S."/>
            <person name="Hori S."/>
            <person name="Arai W."/>
            <person name="Tsubouchi T."/>
            <person name="Morono Y."/>
            <person name="Uchiyama I."/>
            <person name="Ito T."/>
            <person name="Fujiyama A."/>
            <person name="Inagaki F."/>
            <person name="Takami H."/>
        </authorList>
    </citation>
    <scope>NUCLEOTIDE SEQUENCE</scope>
    <source>
        <strain evidence="10">Expedition CK06-06</strain>
    </source>
</reference>
<evidence type="ECO:0000256" key="2">
    <source>
        <dbReference type="ARBA" id="ARBA00005417"/>
    </source>
</evidence>
<dbReference type="PANTHER" id="PTHR43553">
    <property type="entry name" value="HEAVY METAL TRANSPORTER"/>
    <property type="match status" value="1"/>
</dbReference>
<evidence type="ECO:0000259" key="9">
    <source>
        <dbReference type="PROSITE" id="PS50893"/>
    </source>
</evidence>
<dbReference type="SUPFAM" id="SSF52540">
    <property type="entry name" value="P-loop containing nucleoside triphosphate hydrolases"/>
    <property type="match status" value="1"/>
</dbReference>
<proteinExistence type="inferred from homology"/>
<dbReference type="GO" id="GO:0016887">
    <property type="term" value="F:ATP hydrolysis activity"/>
    <property type="evidence" value="ECO:0007669"/>
    <property type="project" value="InterPro"/>
</dbReference>
<dbReference type="EMBL" id="BARS01003779">
    <property type="protein sequence ID" value="GAF68392.1"/>
    <property type="molecule type" value="Genomic_DNA"/>
</dbReference>
<dbReference type="InterPro" id="IPR003439">
    <property type="entry name" value="ABC_transporter-like_ATP-bd"/>
</dbReference>
<dbReference type="PROSITE" id="PS00211">
    <property type="entry name" value="ABC_TRANSPORTER_1"/>
    <property type="match status" value="1"/>
</dbReference>
<keyword evidence="3" id="KW-0813">Transport</keyword>
<evidence type="ECO:0000313" key="10">
    <source>
        <dbReference type="EMBL" id="GAF68392.1"/>
    </source>
</evidence>
<dbReference type="InterPro" id="IPR003593">
    <property type="entry name" value="AAA+_ATPase"/>
</dbReference>
<dbReference type="AlphaFoldDB" id="X0RXB2"/>
<gene>
    <name evidence="10" type="ORF">S01H1_07328</name>
</gene>
<organism evidence="10">
    <name type="scientific">marine sediment metagenome</name>
    <dbReference type="NCBI Taxonomy" id="412755"/>
    <lineage>
        <taxon>unclassified sequences</taxon>
        <taxon>metagenomes</taxon>
        <taxon>ecological metagenomes</taxon>
    </lineage>
</organism>
<dbReference type="PANTHER" id="PTHR43553:SF24">
    <property type="entry name" value="ENERGY-COUPLING FACTOR TRANSPORTER ATP-BINDING PROTEIN ECFA1"/>
    <property type="match status" value="1"/>
</dbReference>
<dbReference type="SMART" id="SM00382">
    <property type="entry name" value="AAA"/>
    <property type="match status" value="1"/>
</dbReference>